<name>A0A1X7L4I2_9FLAO</name>
<protein>
    <submittedName>
        <fullName evidence="2">DinB superfamily protein</fullName>
    </submittedName>
</protein>
<sequence length="187" mass="21837">MIIETDKLISELIEITKENITIVEDFIQRPFDDLKAKSNENSWSVLECIAHLNLFSEFYLPALKKAINKNISPPSYFFYPSFTGKYLVKLIRYKEKLNKMKTSSIMDPNGSILSKEVLRHFVFEQRQIIDLLDDAREVDINKIKTPLILSKWIKLRLGDTFRFVIYHNQRHVYQACLASGSFKSIAV</sequence>
<reference evidence="3" key="1">
    <citation type="submission" date="2017-04" db="EMBL/GenBank/DDBJ databases">
        <authorList>
            <person name="Varghese N."/>
            <person name="Submissions S."/>
        </authorList>
    </citation>
    <scope>NUCLEOTIDE SEQUENCE [LARGE SCALE GENOMIC DNA]</scope>
    <source>
        <strain evidence="3">DSM 19835</strain>
    </source>
</reference>
<dbReference type="SUPFAM" id="SSF109854">
    <property type="entry name" value="DinB/YfiT-like putative metalloenzymes"/>
    <property type="match status" value="1"/>
</dbReference>
<organism evidence="2 3">
    <name type="scientific">Arenibacter troitsensis</name>
    <dbReference type="NCBI Taxonomy" id="188872"/>
    <lineage>
        <taxon>Bacteria</taxon>
        <taxon>Pseudomonadati</taxon>
        <taxon>Bacteroidota</taxon>
        <taxon>Flavobacteriia</taxon>
        <taxon>Flavobacteriales</taxon>
        <taxon>Flavobacteriaceae</taxon>
        <taxon>Arenibacter</taxon>
    </lineage>
</organism>
<dbReference type="InterPro" id="IPR024775">
    <property type="entry name" value="DinB-like"/>
</dbReference>
<dbReference type="STRING" id="188872.SAMN03080602_03777"/>
<keyword evidence="3" id="KW-1185">Reference proteome</keyword>
<dbReference type="RefSeq" id="WP_085500464.1">
    <property type="nucleotide sequence ID" value="NZ_FXAO01000009.1"/>
</dbReference>
<feature type="domain" description="DinB-like" evidence="1">
    <location>
        <begin position="32"/>
        <end position="174"/>
    </location>
</feature>
<dbReference type="Gene3D" id="1.20.120.450">
    <property type="entry name" value="dinb family like domain"/>
    <property type="match status" value="1"/>
</dbReference>
<accession>A0A1X7L4I2</accession>
<dbReference type="Pfam" id="PF12867">
    <property type="entry name" value="DinB_2"/>
    <property type="match status" value="1"/>
</dbReference>
<dbReference type="AlphaFoldDB" id="A0A1X7L4I2"/>
<evidence type="ECO:0000313" key="2">
    <source>
        <dbReference type="EMBL" id="SMG48625.1"/>
    </source>
</evidence>
<gene>
    <name evidence="2" type="ORF">SAMN03080602_03777</name>
</gene>
<evidence type="ECO:0000259" key="1">
    <source>
        <dbReference type="Pfam" id="PF12867"/>
    </source>
</evidence>
<dbReference type="Proteomes" id="UP000193420">
    <property type="component" value="Unassembled WGS sequence"/>
</dbReference>
<dbReference type="EMBL" id="FXAO01000009">
    <property type="protein sequence ID" value="SMG48625.1"/>
    <property type="molecule type" value="Genomic_DNA"/>
</dbReference>
<proteinExistence type="predicted"/>
<evidence type="ECO:0000313" key="3">
    <source>
        <dbReference type="Proteomes" id="UP000193420"/>
    </source>
</evidence>
<dbReference type="InterPro" id="IPR034660">
    <property type="entry name" value="DinB/YfiT-like"/>
</dbReference>
<dbReference type="OrthoDB" id="1524454at2"/>